<gene>
    <name evidence="2" type="ORF">ABW18_07640</name>
</gene>
<dbReference type="Gene3D" id="3.30.1180.10">
    <property type="match status" value="1"/>
</dbReference>
<comment type="caution">
    <text evidence="2">The sequence shown here is derived from an EMBL/GenBank/DDBJ whole genome shotgun (WGS) entry which is preliminary data.</text>
</comment>
<keyword evidence="3" id="KW-1185">Reference proteome</keyword>
<evidence type="ECO:0000256" key="1">
    <source>
        <dbReference type="ARBA" id="ARBA00023121"/>
    </source>
</evidence>
<dbReference type="Proteomes" id="UP000037247">
    <property type="component" value="Unassembled WGS sequence"/>
</dbReference>
<name>A0ABR5IEL1_9ACTN</name>
<evidence type="ECO:0000313" key="2">
    <source>
        <dbReference type="EMBL" id="KNA92034.1"/>
    </source>
</evidence>
<dbReference type="Gene3D" id="3.40.50.10170">
    <property type="match status" value="1"/>
</dbReference>
<dbReference type="PROSITE" id="PS51482">
    <property type="entry name" value="DEGV"/>
    <property type="match status" value="1"/>
</dbReference>
<dbReference type="RefSeq" id="WP_049698367.1">
    <property type="nucleotide sequence ID" value="NZ_JAQDQF010000009.1"/>
</dbReference>
<dbReference type="Pfam" id="PF02645">
    <property type="entry name" value="DegV"/>
    <property type="match status" value="1"/>
</dbReference>
<dbReference type="InterPro" id="IPR003797">
    <property type="entry name" value="DegV"/>
</dbReference>
<evidence type="ECO:0000313" key="3">
    <source>
        <dbReference type="Proteomes" id="UP000037247"/>
    </source>
</evidence>
<accession>A0ABR5IEL1</accession>
<dbReference type="NCBIfam" id="TIGR00762">
    <property type="entry name" value="DegV"/>
    <property type="match status" value="1"/>
</dbReference>
<protein>
    <submittedName>
        <fullName evidence="2">DegV domain-containing protein</fullName>
    </submittedName>
</protein>
<sequence length="293" mass="30444">MPVVVVTDSSARLPAAVADSYDIIQVPLHLTLDGVDYLEDDDNVPADIVSTPGVTTAGATPHDLVQAYGEAIERSEGDGVVAVHMSRKLSGTWSAGRLAAEDYSGQVRVVDSRSVGLAVGFVAIAAAQAARDGADRDRAYEAAIRQAATVESLLCVQNLDNLRNSGRISAASKMLGSALSIKPILHVVDGTLTLRERTRTFSKALDKMAEAAVDYADGRAVTLGVQHCQAPAAAADLVVRLRENLRSVTSSITVDLGPVLGCHVGPGAVGVVIGTQLDPITRGQSEAEGLSTP</sequence>
<dbReference type="EMBL" id="LDTZ01000015">
    <property type="protein sequence ID" value="KNA92034.1"/>
    <property type="molecule type" value="Genomic_DNA"/>
</dbReference>
<proteinExistence type="predicted"/>
<dbReference type="InterPro" id="IPR050270">
    <property type="entry name" value="DegV_domain_contain"/>
</dbReference>
<dbReference type="InterPro" id="IPR043168">
    <property type="entry name" value="DegV_C"/>
</dbReference>
<dbReference type="PANTHER" id="PTHR33434">
    <property type="entry name" value="DEGV DOMAIN-CONTAINING PROTEIN DR_1986-RELATED"/>
    <property type="match status" value="1"/>
</dbReference>
<dbReference type="SUPFAM" id="SSF82549">
    <property type="entry name" value="DAK1/DegV-like"/>
    <property type="match status" value="1"/>
</dbReference>
<keyword evidence="1" id="KW-0446">Lipid-binding</keyword>
<reference evidence="2 3" key="1">
    <citation type="submission" date="2015-05" db="EMBL/GenBank/DDBJ databases">
        <title>Draft genome sequence of the bacterium Gordonia jacobaea a new member of the Gordonia genus.</title>
        <authorList>
            <person name="Jimenez-Galisteo G."/>
            <person name="Dominguez A."/>
            <person name="Munoz E."/>
            <person name="Vinas M."/>
        </authorList>
    </citation>
    <scope>NUCLEOTIDE SEQUENCE [LARGE SCALE GENOMIC DNA]</scope>
    <source>
        <strain evidence="3">mv1</strain>
    </source>
</reference>
<organism evidence="2 3">
    <name type="scientific">Gordonia jacobaea</name>
    <dbReference type="NCBI Taxonomy" id="122202"/>
    <lineage>
        <taxon>Bacteria</taxon>
        <taxon>Bacillati</taxon>
        <taxon>Actinomycetota</taxon>
        <taxon>Actinomycetes</taxon>
        <taxon>Mycobacteriales</taxon>
        <taxon>Gordoniaceae</taxon>
        <taxon>Gordonia</taxon>
    </lineage>
</organism>
<dbReference type="PANTHER" id="PTHR33434:SF2">
    <property type="entry name" value="FATTY ACID-BINDING PROTEIN TM_1468"/>
    <property type="match status" value="1"/>
</dbReference>